<evidence type="ECO:0000313" key="2">
    <source>
        <dbReference type="Proteomes" id="UP001153365"/>
    </source>
</evidence>
<dbReference type="PANTHER" id="PTHR34561:SF1">
    <property type="entry name" value="NADH DEHYDROGENASE [UBIQUINONE] 1 ALPHA SUBCOMPLEX ASSEMBLY FACTOR 8"/>
    <property type="match status" value="1"/>
</dbReference>
<dbReference type="PROSITE" id="PS51808">
    <property type="entry name" value="CHCH"/>
    <property type="match status" value="1"/>
</dbReference>
<dbReference type="GO" id="GO:0032981">
    <property type="term" value="P:mitochondrial respiratory chain complex I assembly"/>
    <property type="evidence" value="ECO:0007669"/>
    <property type="project" value="InterPro"/>
</dbReference>
<sequence length="86" mass="9667">MKTSQKFFQTISHSSEVHQTTSNLTKLSHSLYRLSEAAAPTGKCGFHSKAYGKCISNKYQSVESGICKKEFESFKKCVQDVVGKKW</sequence>
<name>A0AAV0BGJ8_PHAPC</name>
<reference evidence="1" key="1">
    <citation type="submission" date="2022-06" db="EMBL/GenBank/DDBJ databases">
        <authorList>
            <consortium name="SYNGENTA / RWTH Aachen University"/>
        </authorList>
    </citation>
    <scope>NUCLEOTIDE SEQUENCE</scope>
</reference>
<evidence type="ECO:0008006" key="3">
    <source>
        <dbReference type="Google" id="ProtNLM"/>
    </source>
</evidence>
<dbReference type="PANTHER" id="PTHR34561">
    <property type="entry name" value="NADH DEHYDROGENASE [UBIQUINONE] 1 ALPHA SUBCOMPLEX ASSEMBLY FACTOR 8"/>
    <property type="match status" value="1"/>
</dbReference>
<accession>A0AAV0BGJ8</accession>
<evidence type="ECO:0000313" key="1">
    <source>
        <dbReference type="EMBL" id="CAH7685905.1"/>
    </source>
</evidence>
<dbReference type="GO" id="GO:0005739">
    <property type="term" value="C:mitochondrion"/>
    <property type="evidence" value="ECO:0007669"/>
    <property type="project" value="InterPro"/>
</dbReference>
<dbReference type="EMBL" id="CALTRL010005757">
    <property type="protein sequence ID" value="CAH7685905.1"/>
    <property type="molecule type" value="Genomic_DNA"/>
</dbReference>
<keyword evidence="2" id="KW-1185">Reference proteome</keyword>
<dbReference type="Proteomes" id="UP001153365">
    <property type="component" value="Unassembled WGS sequence"/>
</dbReference>
<gene>
    <name evidence="1" type="ORF">PPACK8108_LOCUS20501</name>
</gene>
<protein>
    <recommendedName>
        <fullName evidence="3">IMS import disulfide relay-system CHCH-CHCH-like Cx9C domain-containing protein</fullName>
    </recommendedName>
</protein>
<comment type="caution">
    <text evidence="1">The sequence shown here is derived from an EMBL/GenBank/DDBJ whole genome shotgun (WGS) entry which is preliminary data.</text>
</comment>
<organism evidence="1 2">
    <name type="scientific">Phakopsora pachyrhizi</name>
    <name type="common">Asian soybean rust disease fungus</name>
    <dbReference type="NCBI Taxonomy" id="170000"/>
    <lineage>
        <taxon>Eukaryota</taxon>
        <taxon>Fungi</taxon>
        <taxon>Dikarya</taxon>
        <taxon>Basidiomycota</taxon>
        <taxon>Pucciniomycotina</taxon>
        <taxon>Pucciniomycetes</taxon>
        <taxon>Pucciniales</taxon>
        <taxon>Phakopsoraceae</taxon>
        <taxon>Phakopsora</taxon>
    </lineage>
</organism>
<proteinExistence type="predicted"/>
<dbReference type="InterPro" id="IPR034595">
    <property type="entry name" value="NDUFAF8"/>
</dbReference>
<dbReference type="AlphaFoldDB" id="A0AAV0BGJ8"/>